<organism evidence="2 3">
    <name type="scientific">Nonomuraea roseola</name>
    <dbReference type="NCBI Taxonomy" id="46179"/>
    <lineage>
        <taxon>Bacteria</taxon>
        <taxon>Bacillati</taxon>
        <taxon>Actinomycetota</taxon>
        <taxon>Actinomycetes</taxon>
        <taxon>Streptosporangiales</taxon>
        <taxon>Streptosporangiaceae</taxon>
        <taxon>Nonomuraea</taxon>
    </lineage>
</organism>
<feature type="transmembrane region" description="Helical" evidence="1">
    <location>
        <begin position="94"/>
        <end position="114"/>
    </location>
</feature>
<feature type="transmembrane region" description="Helical" evidence="1">
    <location>
        <begin position="34"/>
        <end position="55"/>
    </location>
</feature>
<evidence type="ECO:0000256" key="1">
    <source>
        <dbReference type="SAM" id="Phobius"/>
    </source>
</evidence>
<dbReference type="RefSeq" id="WP_346130303.1">
    <property type="nucleotide sequence ID" value="NZ_BAAAXC010000015.1"/>
</dbReference>
<protein>
    <submittedName>
        <fullName evidence="2">Uncharacterized protein</fullName>
    </submittedName>
</protein>
<keyword evidence="3" id="KW-1185">Reference proteome</keyword>
<dbReference type="EMBL" id="JBHMCE010000013">
    <property type="protein sequence ID" value="MFB9532148.1"/>
    <property type="molecule type" value="Genomic_DNA"/>
</dbReference>
<feature type="transmembrane region" description="Helical" evidence="1">
    <location>
        <begin position="62"/>
        <end position="82"/>
    </location>
</feature>
<keyword evidence="1" id="KW-0812">Transmembrane</keyword>
<sequence>MRSLRGAVVGLAVGVVVALIYAHAIALKHEIGTILHHMLMFVVPFPIGAAGAALLRMQRWGVVAIAGPIATSVLGTALMQVIPDFRLFGFDEMWTTGVWVAAGVLGYVAAAWWARDRWVAITVTGLLLSAHVISEQVLDQLNEWEEVLAFQQEVVAFQRSGIPLLAPEIPGYTMRRAELWNSEEAGPAILLEYTRPGRMDVQVLLRRSSASTPRAACGSPYPPRTWGTNGVSCTPAGGDRWIRKDSYKEAAVFAWEGTALIQAVGMTTPRELFALLDSLRPITATQLARV</sequence>
<accession>A0ABV5QB32</accession>
<evidence type="ECO:0000313" key="3">
    <source>
        <dbReference type="Proteomes" id="UP001589646"/>
    </source>
</evidence>
<keyword evidence="1" id="KW-0472">Membrane</keyword>
<dbReference type="Proteomes" id="UP001589646">
    <property type="component" value="Unassembled WGS sequence"/>
</dbReference>
<proteinExistence type="predicted"/>
<name>A0ABV5QB32_9ACTN</name>
<keyword evidence="1" id="KW-1133">Transmembrane helix</keyword>
<comment type="caution">
    <text evidence="2">The sequence shown here is derived from an EMBL/GenBank/DDBJ whole genome shotgun (WGS) entry which is preliminary data.</text>
</comment>
<gene>
    <name evidence="2" type="ORF">ACFFRN_36550</name>
</gene>
<reference evidence="2 3" key="1">
    <citation type="submission" date="2024-09" db="EMBL/GenBank/DDBJ databases">
        <authorList>
            <person name="Sun Q."/>
            <person name="Mori K."/>
        </authorList>
    </citation>
    <scope>NUCLEOTIDE SEQUENCE [LARGE SCALE GENOMIC DNA]</scope>
    <source>
        <strain evidence="2 3">JCM 3323</strain>
    </source>
</reference>
<evidence type="ECO:0000313" key="2">
    <source>
        <dbReference type="EMBL" id="MFB9532148.1"/>
    </source>
</evidence>